<feature type="transmembrane region" description="Helical" evidence="1">
    <location>
        <begin position="6"/>
        <end position="26"/>
    </location>
</feature>
<keyword evidence="1" id="KW-1133">Transmembrane helix</keyword>
<evidence type="ECO:0000313" key="2">
    <source>
        <dbReference type="EMBL" id="BDW94103.1"/>
    </source>
</evidence>
<dbReference type="RefSeq" id="WP_338195227.1">
    <property type="nucleotide sequence ID" value="NZ_AP027268.1"/>
</dbReference>
<dbReference type="Proteomes" id="UP001330184">
    <property type="component" value="Chromosome"/>
</dbReference>
<organism evidence="2 3">
    <name type="scientific">Flagellimonas marinaquae</name>
    <dbReference type="NCBI Taxonomy" id="254955"/>
    <lineage>
        <taxon>Bacteria</taxon>
        <taxon>Pseudomonadati</taxon>
        <taxon>Bacteroidota</taxon>
        <taxon>Flavobacteriia</taxon>
        <taxon>Flavobacteriales</taxon>
        <taxon>Flavobacteriaceae</taxon>
        <taxon>Flagellimonas</taxon>
    </lineage>
</organism>
<evidence type="ECO:0000313" key="3">
    <source>
        <dbReference type="Proteomes" id="UP001330184"/>
    </source>
</evidence>
<name>A0AA48HIL8_9FLAO</name>
<keyword evidence="3" id="KW-1185">Reference proteome</keyword>
<gene>
    <name evidence="2" type="ORF">MACH07_29350</name>
</gene>
<evidence type="ECO:0000256" key="1">
    <source>
        <dbReference type="SAM" id="Phobius"/>
    </source>
</evidence>
<dbReference type="AlphaFoldDB" id="A0AA48HIL8"/>
<keyword evidence="1" id="KW-0472">Membrane</keyword>
<reference evidence="2 3" key="1">
    <citation type="submission" date="2023-01" db="EMBL/GenBank/DDBJ databases">
        <title>Complete genome sequence of Muricauda aquimarina strain IFOP_LL357.</title>
        <authorList>
            <person name="Gajardo G."/>
            <person name="Ueki S."/>
            <person name="Maruyama F."/>
        </authorList>
    </citation>
    <scope>NUCLEOTIDE SEQUENCE [LARGE SCALE GENOMIC DNA]</scope>
    <source>
        <strain evidence="2 3">IFOP_LL357</strain>
    </source>
</reference>
<protein>
    <submittedName>
        <fullName evidence="2">Uncharacterized protein</fullName>
    </submittedName>
</protein>
<dbReference type="EMBL" id="AP027268">
    <property type="protein sequence ID" value="BDW94103.1"/>
    <property type="molecule type" value="Genomic_DNA"/>
</dbReference>
<keyword evidence="1" id="KW-0812">Transmembrane</keyword>
<dbReference type="Gene3D" id="2.160.20.120">
    <property type="match status" value="1"/>
</dbReference>
<proteinExistence type="predicted"/>
<accession>A0AA48HIL8</accession>
<sequence length="226" mass="25231">MKTSNVFIIILSISISGMLFATNLSLKKEYDKIDLDDVFKNYVSVSSEHYTVLSISGSNGYPIEIVQKDTNAIKVLRSRLEHFKSVVKNDTLFIEFTGANISMQKSFLSTTPSGIIIYKNNLAGIIATNTHQRVSGFETEHFTLNLKGYSHVELQNCNVQTLSIAMGNKSHLQFVEHNLADSIALKMTNTSVANLTDVTFKKMHPVLSDSVTLVLSKDVFNYLLKK</sequence>